<name>A0A839HKS8_9GAMM</name>
<proteinExistence type="predicted"/>
<evidence type="ECO:0000313" key="3">
    <source>
        <dbReference type="Proteomes" id="UP000548632"/>
    </source>
</evidence>
<comment type="caution">
    <text evidence="2">The sequence shown here is derived from an EMBL/GenBank/DDBJ whole genome shotgun (WGS) entry which is preliminary data.</text>
</comment>
<keyword evidence="1" id="KW-0472">Membrane</keyword>
<protein>
    <submittedName>
        <fullName evidence="2">Uncharacterized protein</fullName>
    </submittedName>
</protein>
<evidence type="ECO:0000256" key="1">
    <source>
        <dbReference type="SAM" id="Phobius"/>
    </source>
</evidence>
<keyword evidence="3" id="KW-1185">Reference proteome</keyword>
<keyword evidence="1" id="KW-0812">Transmembrane</keyword>
<dbReference type="AlphaFoldDB" id="A0A839HKS8"/>
<sequence>MIAIAYFFIDLCLLRRAPQDAPASGLLLALVSIAGLVSTVLLTMTAGHHIIAGLLQSLTDYTLLFAVLWMVLNFINKRGRLIQTATALIGADTLLGLFALLPMILAMTATTDSAQLLFAGVLFLGLIAWNLLVTAHILRHALDVRLIWGVLFAILYEFLNIGVASWLG</sequence>
<organism evidence="2 3">
    <name type="scientific">Thiospirillum jenense</name>
    <dbReference type="NCBI Taxonomy" id="1653858"/>
    <lineage>
        <taxon>Bacteria</taxon>
        <taxon>Pseudomonadati</taxon>
        <taxon>Pseudomonadota</taxon>
        <taxon>Gammaproteobacteria</taxon>
        <taxon>Chromatiales</taxon>
        <taxon>Chromatiaceae</taxon>
        <taxon>Thiospirillum</taxon>
    </lineage>
</organism>
<evidence type="ECO:0000313" key="2">
    <source>
        <dbReference type="EMBL" id="MBB1127187.1"/>
    </source>
</evidence>
<dbReference type="RefSeq" id="WP_182584814.1">
    <property type="nucleotide sequence ID" value="NZ_JABVCQ010000040.1"/>
</dbReference>
<feature type="transmembrane region" description="Helical" evidence="1">
    <location>
        <begin position="25"/>
        <end position="44"/>
    </location>
</feature>
<dbReference type="EMBL" id="JABVCQ010000040">
    <property type="protein sequence ID" value="MBB1127187.1"/>
    <property type="molecule type" value="Genomic_DNA"/>
</dbReference>
<reference evidence="2 3" key="1">
    <citation type="journal article" date="2020" name="Arch. Microbiol.">
        <title>The genome sequence of the giant phototrophic gammaproteobacterium Thiospirillum jenense gives insight into its physiological properties and phylogenetic relationships.</title>
        <authorList>
            <person name="Imhoff J.F."/>
            <person name="Meyer T.E."/>
            <person name="Kyndt J.A."/>
        </authorList>
    </citation>
    <scope>NUCLEOTIDE SEQUENCE [LARGE SCALE GENOMIC DNA]</scope>
    <source>
        <strain evidence="2 3">DSM 216</strain>
    </source>
</reference>
<feature type="transmembrane region" description="Helical" evidence="1">
    <location>
        <begin position="146"/>
        <end position="167"/>
    </location>
</feature>
<feature type="transmembrane region" description="Helical" evidence="1">
    <location>
        <begin position="87"/>
        <end position="108"/>
    </location>
</feature>
<feature type="transmembrane region" description="Helical" evidence="1">
    <location>
        <begin position="50"/>
        <end position="75"/>
    </location>
</feature>
<feature type="transmembrane region" description="Helical" evidence="1">
    <location>
        <begin position="114"/>
        <end position="134"/>
    </location>
</feature>
<keyword evidence="1" id="KW-1133">Transmembrane helix</keyword>
<gene>
    <name evidence="2" type="ORF">HUK38_13275</name>
</gene>
<dbReference type="Proteomes" id="UP000548632">
    <property type="component" value="Unassembled WGS sequence"/>
</dbReference>
<accession>A0A839HKS8</accession>